<evidence type="ECO:0000259" key="7">
    <source>
        <dbReference type="PROSITE" id="PS50885"/>
    </source>
</evidence>
<dbReference type="SMART" id="SM00283">
    <property type="entry name" value="MA"/>
    <property type="match status" value="1"/>
</dbReference>
<protein>
    <submittedName>
        <fullName evidence="8">Methyl-accepting chemotaxis protein McpB</fullName>
    </submittedName>
</protein>
<keyword evidence="5" id="KW-1133">Transmembrane helix</keyword>
<gene>
    <name evidence="8" type="primary">mcpB_1</name>
    <name evidence="8" type="ORF">EUAN_01180</name>
</gene>
<feature type="domain" description="HAMP" evidence="7">
    <location>
        <begin position="216"/>
        <end position="268"/>
    </location>
</feature>
<organism evidence="8 9">
    <name type="scientific">Andreesenia angusta</name>
    <dbReference type="NCBI Taxonomy" id="39480"/>
    <lineage>
        <taxon>Bacteria</taxon>
        <taxon>Bacillati</taxon>
        <taxon>Bacillota</taxon>
        <taxon>Tissierellia</taxon>
        <taxon>Tissierellales</taxon>
        <taxon>Gottschalkiaceae</taxon>
        <taxon>Andreesenia</taxon>
    </lineage>
</organism>
<dbReference type="STRING" id="39480.EUAN_01180"/>
<evidence type="ECO:0000256" key="4">
    <source>
        <dbReference type="SAM" id="Coils"/>
    </source>
</evidence>
<dbReference type="InterPro" id="IPR003660">
    <property type="entry name" value="HAMP_dom"/>
</dbReference>
<evidence type="ECO:0000313" key="8">
    <source>
        <dbReference type="EMBL" id="OHW63254.1"/>
    </source>
</evidence>
<keyword evidence="5" id="KW-0812">Transmembrane</keyword>
<proteinExistence type="inferred from homology"/>
<dbReference type="PROSITE" id="PS50885">
    <property type="entry name" value="HAMP"/>
    <property type="match status" value="1"/>
</dbReference>
<dbReference type="SUPFAM" id="SSF103190">
    <property type="entry name" value="Sensory domain-like"/>
    <property type="match status" value="1"/>
</dbReference>
<evidence type="ECO:0000259" key="6">
    <source>
        <dbReference type="PROSITE" id="PS50111"/>
    </source>
</evidence>
<feature type="transmembrane region" description="Helical" evidence="5">
    <location>
        <begin position="196"/>
        <end position="218"/>
    </location>
</feature>
<dbReference type="Pfam" id="PF00015">
    <property type="entry name" value="MCPsignal"/>
    <property type="match status" value="1"/>
</dbReference>
<keyword evidence="5" id="KW-0472">Membrane</keyword>
<reference evidence="8 9" key="1">
    <citation type="submission" date="2016-09" db="EMBL/GenBank/DDBJ databases">
        <title>Genome sequence of Eubacterium angustum.</title>
        <authorList>
            <person name="Poehlein A."/>
            <person name="Daniel R."/>
        </authorList>
    </citation>
    <scope>NUCLEOTIDE SEQUENCE [LARGE SCALE GENOMIC DNA]</scope>
    <source>
        <strain evidence="8 9">DSM 1989</strain>
    </source>
</reference>
<dbReference type="Pfam" id="PF00672">
    <property type="entry name" value="HAMP"/>
    <property type="match status" value="1"/>
</dbReference>
<dbReference type="Gene3D" id="1.10.287.950">
    <property type="entry name" value="Methyl-accepting chemotaxis protein"/>
    <property type="match status" value="1"/>
</dbReference>
<dbReference type="GO" id="GO:0007165">
    <property type="term" value="P:signal transduction"/>
    <property type="evidence" value="ECO:0007669"/>
    <property type="project" value="UniProtKB-KW"/>
</dbReference>
<dbReference type="GO" id="GO:0016020">
    <property type="term" value="C:membrane"/>
    <property type="evidence" value="ECO:0007669"/>
    <property type="project" value="InterPro"/>
</dbReference>
<comment type="similarity">
    <text evidence="2">Belongs to the methyl-accepting chemotaxis (MCP) protein family.</text>
</comment>
<evidence type="ECO:0000256" key="1">
    <source>
        <dbReference type="ARBA" id="ARBA00023224"/>
    </source>
</evidence>
<dbReference type="EMBL" id="MKIE01000001">
    <property type="protein sequence ID" value="OHW63254.1"/>
    <property type="molecule type" value="Genomic_DNA"/>
</dbReference>
<dbReference type="AlphaFoldDB" id="A0A1S1V9R2"/>
<keyword evidence="1 3" id="KW-0807">Transducer</keyword>
<dbReference type="Gene3D" id="6.10.340.10">
    <property type="match status" value="1"/>
</dbReference>
<dbReference type="PROSITE" id="PS50111">
    <property type="entry name" value="CHEMOTAXIS_TRANSDUC_2"/>
    <property type="match status" value="1"/>
</dbReference>
<comment type="caution">
    <text evidence="8">The sequence shown here is derived from an EMBL/GenBank/DDBJ whole genome shotgun (WGS) entry which is preliminary data.</text>
</comment>
<evidence type="ECO:0000256" key="2">
    <source>
        <dbReference type="ARBA" id="ARBA00029447"/>
    </source>
</evidence>
<feature type="domain" description="Methyl-accepting transducer" evidence="6">
    <location>
        <begin position="287"/>
        <end position="537"/>
    </location>
</feature>
<dbReference type="SMART" id="SM00304">
    <property type="entry name" value="HAMP"/>
    <property type="match status" value="1"/>
</dbReference>
<dbReference type="Proteomes" id="UP000180254">
    <property type="component" value="Unassembled WGS sequence"/>
</dbReference>
<evidence type="ECO:0000256" key="5">
    <source>
        <dbReference type="SAM" id="Phobius"/>
    </source>
</evidence>
<dbReference type="RefSeq" id="WP_071060608.1">
    <property type="nucleotide sequence ID" value="NZ_MKIE01000001.1"/>
</dbReference>
<dbReference type="PANTHER" id="PTHR32089:SF112">
    <property type="entry name" value="LYSOZYME-LIKE PROTEIN-RELATED"/>
    <property type="match status" value="1"/>
</dbReference>
<feature type="coiled-coil region" evidence="4">
    <location>
        <begin position="460"/>
        <end position="511"/>
    </location>
</feature>
<evidence type="ECO:0000313" key="9">
    <source>
        <dbReference type="Proteomes" id="UP000180254"/>
    </source>
</evidence>
<evidence type="ECO:0000256" key="3">
    <source>
        <dbReference type="PROSITE-ProRule" id="PRU00284"/>
    </source>
</evidence>
<dbReference type="InterPro" id="IPR004089">
    <property type="entry name" value="MCPsignal_dom"/>
</dbReference>
<accession>A0A1S1V9R2</accession>
<dbReference type="CDD" id="cd06225">
    <property type="entry name" value="HAMP"/>
    <property type="match status" value="1"/>
</dbReference>
<dbReference type="CDD" id="cd18773">
    <property type="entry name" value="PDC1_HK_sensor"/>
    <property type="match status" value="1"/>
</dbReference>
<dbReference type="InterPro" id="IPR029151">
    <property type="entry name" value="Sensor-like_sf"/>
</dbReference>
<dbReference type="PANTHER" id="PTHR32089">
    <property type="entry name" value="METHYL-ACCEPTING CHEMOTAXIS PROTEIN MCPB"/>
    <property type="match status" value="1"/>
</dbReference>
<keyword evidence="4" id="KW-0175">Coiled coil</keyword>
<sequence>MKSIQSKISISFLSIVLIASIVIGAVIYQNSYKMITVSIGEYAKTIAENSAAAIDLNKYKSISPESGENEYYLELRNSLNDIREFNNLTYIYTMGRRAVGDEYEYFYMVDGAPLDDESASGLGDPEPLATDFPKMIESFETGEAQLGEFSKSEEYGALITSYAPIKDSSGEIIGILGVDMDASKVQAFLDSNKLQLVLIIAGIMAVLFVVSLLISSILTKPIKKLTSSISRVREGDLSVEIDTSGSDEIGVLASTFQCMVEDLRLAMSKIHSTSDRLSDASETLKSKSNTTSEVTQQIDMAMTEVANGGSELSQEANLLLNAMTENMEFLSAIEDESKSLLNEASEAYLVASDGVSHLKTSTARLEHVSETVSSATRSIQELGKRSGEIGEVINVISKISEQTNLIALNAAIEAARAGEAGKGFAVVAEEVRKLAEQTKSQVEQIDSLIGDIQCDIDRTVQSMESNLDSMISEIESVQSSGESFSEIVERVKRTELEALSMQENLLHAKEKNHSILVSIESLAGIAAESGAASQEVSASTSEQTSIIKEILSCADKLGHVSDELRSEVTRFNFE</sequence>
<name>A0A1S1V9R2_9FIRM</name>
<keyword evidence="9" id="KW-1185">Reference proteome</keyword>
<dbReference type="SUPFAM" id="SSF58104">
    <property type="entry name" value="Methyl-accepting chemotaxis protein (MCP) signaling domain"/>
    <property type="match status" value="1"/>
</dbReference>
<dbReference type="OrthoDB" id="597657at2"/>